<gene>
    <name evidence="1" type="ORF">SK128_006492</name>
</gene>
<evidence type="ECO:0000313" key="2">
    <source>
        <dbReference type="Proteomes" id="UP001381693"/>
    </source>
</evidence>
<dbReference type="EMBL" id="JAXCGZ010000029">
    <property type="protein sequence ID" value="KAK7086982.1"/>
    <property type="molecule type" value="Genomic_DNA"/>
</dbReference>
<dbReference type="AlphaFoldDB" id="A0AAN9AHI4"/>
<name>A0AAN9AHI4_HALRR</name>
<accession>A0AAN9AHI4</accession>
<comment type="caution">
    <text evidence="1">The sequence shown here is derived from an EMBL/GenBank/DDBJ whole genome shotgun (WGS) entry which is preliminary data.</text>
</comment>
<evidence type="ECO:0000313" key="1">
    <source>
        <dbReference type="EMBL" id="KAK7086982.1"/>
    </source>
</evidence>
<proteinExistence type="predicted"/>
<dbReference type="Proteomes" id="UP001381693">
    <property type="component" value="Unassembled WGS sequence"/>
</dbReference>
<keyword evidence="2" id="KW-1185">Reference proteome</keyword>
<protein>
    <submittedName>
        <fullName evidence="1">Uncharacterized protein</fullName>
    </submittedName>
</protein>
<organism evidence="1 2">
    <name type="scientific">Halocaridina rubra</name>
    <name type="common">Hawaiian red shrimp</name>
    <dbReference type="NCBI Taxonomy" id="373956"/>
    <lineage>
        <taxon>Eukaryota</taxon>
        <taxon>Metazoa</taxon>
        <taxon>Ecdysozoa</taxon>
        <taxon>Arthropoda</taxon>
        <taxon>Crustacea</taxon>
        <taxon>Multicrustacea</taxon>
        <taxon>Malacostraca</taxon>
        <taxon>Eumalacostraca</taxon>
        <taxon>Eucarida</taxon>
        <taxon>Decapoda</taxon>
        <taxon>Pleocyemata</taxon>
        <taxon>Caridea</taxon>
        <taxon>Atyoidea</taxon>
        <taxon>Atyidae</taxon>
        <taxon>Halocaridina</taxon>
    </lineage>
</organism>
<sequence length="82" mass="9469">MEGFAGGLRTEGYGPSMSRLPRYRLEFDGDESKYELWEINFLGHLRLKKLYGVISATDDDEVDDDKNDLQNFSNAQMIEVFL</sequence>
<reference evidence="1 2" key="1">
    <citation type="submission" date="2023-11" db="EMBL/GenBank/DDBJ databases">
        <title>Halocaridina rubra genome assembly.</title>
        <authorList>
            <person name="Smith C."/>
        </authorList>
    </citation>
    <scope>NUCLEOTIDE SEQUENCE [LARGE SCALE GENOMIC DNA]</scope>
    <source>
        <strain evidence="1">EP-1</strain>
        <tissue evidence="1">Whole</tissue>
    </source>
</reference>